<dbReference type="InterPro" id="IPR014710">
    <property type="entry name" value="RmlC-like_jellyroll"/>
</dbReference>
<dbReference type="InterPro" id="IPR052538">
    <property type="entry name" value="Flavonoid_dioxygenase-like"/>
</dbReference>
<name>A0A919S0G2_9CLOT</name>
<proteinExistence type="predicted"/>
<dbReference type="InterPro" id="IPR013096">
    <property type="entry name" value="Cupin_2"/>
</dbReference>
<evidence type="ECO:0000313" key="2">
    <source>
        <dbReference type="EMBL" id="GIM29149.1"/>
    </source>
</evidence>
<dbReference type="PANTHER" id="PTHR43346:SF1">
    <property type="entry name" value="QUERCETIN 2,3-DIOXYGENASE-RELATED"/>
    <property type="match status" value="1"/>
</dbReference>
<dbReference type="EMBL" id="BOPZ01000013">
    <property type="protein sequence ID" value="GIM29149.1"/>
    <property type="molecule type" value="Genomic_DNA"/>
</dbReference>
<comment type="caution">
    <text evidence="2">The sequence shown here is derived from an EMBL/GenBank/DDBJ whole genome shotgun (WGS) entry which is preliminary data.</text>
</comment>
<dbReference type="AlphaFoldDB" id="A0A919S0G2"/>
<evidence type="ECO:0000259" key="1">
    <source>
        <dbReference type="Pfam" id="PF07883"/>
    </source>
</evidence>
<evidence type="ECO:0000313" key="3">
    <source>
        <dbReference type="Proteomes" id="UP000679179"/>
    </source>
</evidence>
<dbReference type="Gene3D" id="2.60.120.10">
    <property type="entry name" value="Jelly Rolls"/>
    <property type="match status" value="1"/>
</dbReference>
<dbReference type="PANTHER" id="PTHR43346">
    <property type="entry name" value="LIGAND BINDING DOMAIN PROTEIN, PUTATIVE (AFU_ORTHOLOGUE AFUA_6G14370)-RELATED"/>
    <property type="match status" value="1"/>
</dbReference>
<reference evidence="2" key="1">
    <citation type="submission" date="2021-03" db="EMBL/GenBank/DDBJ databases">
        <title>Taxonomic study of Clostridium polyendosporum from meadow-gley soil under rice.</title>
        <authorList>
            <person name="Kobayashi H."/>
            <person name="Tanizawa Y."/>
            <person name="Yagura M."/>
        </authorList>
    </citation>
    <scope>NUCLEOTIDE SEQUENCE</scope>
    <source>
        <strain evidence="2">JCM 30710</strain>
    </source>
</reference>
<dbReference type="Proteomes" id="UP000679179">
    <property type="component" value="Unassembled WGS sequence"/>
</dbReference>
<keyword evidence="3" id="KW-1185">Reference proteome</keyword>
<dbReference type="SUPFAM" id="SSF51182">
    <property type="entry name" value="RmlC-like cupins"/>
    <property type="match status" value="1"/>
</dbReference>
<dbReference type="RefSeq" id="WP_212903851.1">
    <property type="nucleotide sequence ID" value="NZ_BOPZ01000013.1"/>
</dbReference>
<gene>
    <name evidence="2" type="ORF">CPJCM30710_18150</name>
</gene>
<dbReference type="Pfam" id="PF07883">
    <property type="entry name" value="Cupin_2"/>
    <property type="match status" value="1"/>
</dbReference>
<organism evidence="2 3">
    <name type="scientific">Clostridium polyendosporum</name>
    <dbReference type="NCBI Taxonomy" id="69208"/>
    <lineage>
        <taxon>Bacteria</taxon>
        <taxon>Bacillati</taxon>
        <taxon>Bacillota</taxon>
        <taxon>Clostridia</taxon>
        <taxon>Eubacteriales</taxon>
        <taxon>Clostridiaceae</taxon>
        <taxon>Clostridium</taxon>
    </lineage>
</organism>
<accession>A0A919S0G2</accession>
<sequence>MENNFKHLLNGSLAQYNDNVVPKIPVFAGNDITSEVYYFKPGQVLKLHRHPSGEQIFFFLKGSGKMKLGEKELEVTVGSTVFIPTGEWHEITNNNDEEMVAVQVTKVGAGAEFKDV</sequence>
<protein>
    <submittedName>
        <fullName evidence="2">Cupin</fullName>
    </submittedName>
</protein>
<feature type="domain" description="Cupin type-2" evidence="1">
    <location>
        <begin position="38"/>
        <end position="102"/>
    </location>
</feature>
<dbReference type="InterPro" id="IPR011051">
    <property type="entry name" value="RmlC_Cupin_sf"/>
</dbReference>